<dbReference type="OrthoDB" id="199946at2"/>
<dbReference type="Pfam" id="PF07730">
    <property type="entry name" value="HisKA_3"/>
    <property type="match status" value="1"/>
</dbReference>
<dbReference type="GO" id="GO:0005524">
    <property type="term" value="F:ATP binding"/>
    <property type="evidence" value="ECO:0007669"/>
    <property type="project" value="UniProtKB-KW"/>
</dbReference>
<gene>
    <name evidence="12" type="ORF">C7B77_28555</name>
</gene>
<evidence type="ECO:0000256" key="2">
    <source>
        <dbReference type="ARBA" id="ARBA00012438"/>
    </source>
</evidence>
<dbReference type="PROSITE" id="PS50109">
    <property type="entry name" value="HIS_KIN"/>
    <property type="match status" value="1"/>
</dbReference>
<dbReference type="SMART" id="SM00448">
    <property type="entry name" value="REC"/>
    <property type="match status" value="1"/>
</dbReference>
<sequence length="352" mass="38743">MTSLPTTKADILIVDDTPDNIRFLSAILTGQGYKVRGVTRGKTALMGVQAHLPDLILLDAVMPGIDGFELCKTLKANPVTQDIPAIFISALSEVTNKVRGLNAGAVDYITKPFQIPEVLARVETQLTLHRLQQQLRETLDRECALNQRIEQLAVYQERHRLAREIHDSLGHSLVALNIQIDAALTLWHDRPERAYTFVKDAKRLGTEALQAVRQSVTQMRSDSVQAQLLETAIAKLVEEFQTNTGILPDCEIDLALPLSNELSTAVYRILQEGLTNICKYAEPTTVRIQIGGKDRSLQIVLTDNGNGFELETAKTGFGLIGMKERAENFGGSLEILTAPQAGCQIVALLPLQ</sequence>
<protein>
    <recommendedName>
        <fullName evidence="2">histidine kinase</fullName>
        <ecNumber evidence="2">2.7.13.3</ecNumber>
    </recommendedName>
</protein>
<keyword evidence="7" id="KW-0067">ATP-binding</keyword>
<evidence type="ECO:0000256" key="3">
    <source>
        <dbReference type="ARBA" id="ARBA00022553"/>
    </source>
</evidence>
<comment type="caution">
    <text evidence="12">The sequence shown here is derived from an EMBL/GenBank/DDBJ whole genome shotgun (WGS) entry which is preliminary data.</text>
</comment>
<evidence type="ECO:0000256" key="6">
    <source>
        <dbReference type="ARBA" id="ARBA00022777"/>
    </source>
</evidence>
<dbReference type="EC" id="2.7.13.3" evidence="2"/>
<dbReference type="PANTHER" id="PTHR24421:SF10">
    <property type="entry name" value="NITRATE_NITRITE SENSOR PROTEIN NARQ"/>
    <property type="match status" value="1"/>
</dbReference>
<dbReference type="InterPro" id="IPR050482">
    <property type="entry name" value="Sensor_HK_TwoCompSys"/>
</dbReference>
<evidence type="ECO:0000256" key="1">
    <source>
        <dbReference type="ARBA" id="ARBA00000085"/>
    </source>
</evidence>
<dbReference type="InterPro" id="IPR005467">
    <property type="entry name" value="His_kinase_dom"/>
</dbReference>
<evidence type="ECO:0000259" key="10">
    <source>
        <dbReference type="PROSITE" id="PS50109"/>
    </source>
</evidence>
<dbReference type="CDD" id="cd16917">
    <property type="entry name" value="HATPase_UhpB-NarQ-NarX-like"/>
    <property type="match status" value="1"/>
</dbReference>
<evidence type="ECO:0000256" key="5">
    <source>
        <dbReference type="ARBA" id="ARBA00022741"/>
    </source>
</evidence>
<dbReference type="Gene3D" id="1.20.5.1930">
    <property type="match status" value="1"/>
</dbReference>
<keyword evidence="5" id="KW-0547">Nucleotide-binding</keyword>
<dbReference type="Pfam" id="PF00072">
    <property type="entry name" value="Response_reg"/>
    <property type="match status" value="1"/>
</dbReference>
<dbReference type="SUPFAM" id="SSF52172">
    <property type="entry name" value="CheY-like"/>
    <property type="match status" value="1"/>
</dbReference>
<keyword evidence="6 12" id="KW-0418">Kinase</keyword>
<evidence type="ECO:0000256" key="9">
    <source>
        <dbReference type="PROSITE-ProRule" id="PRU00169"/>
    </source>
</evidence>
<dbReference type="Gene3D" id="3.40.50.2300">
    <property type="match status" value="1"/>
</dbReference>
<reference evidence="12 13" key="1">
    <citation type="submission" date="2018-03" db="EMBL/GenBank/DDBJ databases">
        <title>The ancient ancestry and fast evolution of plastids.</title>
        <authorList>
            <person name="Moore K.R."/>
            <person name="Magnabosco C."/>
            <person name="Momper L."/>
            <person name="Gold D.A."/>
            <person name="Bosak T."/>
            <person name="Fournier G.P."/>
        </authorList>
    </citation>
    <scope>NUCLEOTIDE SEQUENCE [LARGE SCALE GENOMIC DNA]</scope>
    <source>
        <strain evidence="12 13">CCALA 037</strain>
    </source>
</reference>
<dbReference type="InterPro" id="IPR036890">
    <property type="entry name" value="HATPase_C_sf"/>
</dbReference>
<comment type="catalytic activity">
    <reaction evidence="1">
        <text>ATP + protein L-histidine = ADP + protein N-phospho-L-histidine.</text>
        <dbReference type="EC" id="2.7.13.3"/>
    </reaction>
</comment>
<evidence type="ECO:0000313" key="13">
    <source>
        <dbReference type="Proteomes" id="UP000238937"/>
    </source>
</evidence>
<evidence type="ECO:0000313" key="12">
    <source>
        <dbReference type="EMBL" id="PSB40278.1"/>
    </source>
</evidence>
<dbReference type="InterPro" id="IPR011006">
    <property type="entry name" value="CheY-like_superfamily"/>
</dbReference>
<dbReference type="RefSeq" id="WP_106313046.1">
    <property type="nucleotide sequence ID" value="NZ_PVWO01000710.1"/>
</dbReference>
<dbReference type="AlphaFoldDB" id="A0A2T1F5S9"/>
<name>A0A2T1F5S9_9CYAN</name>
<dbReference type="EMBL" id="PVWO01000710">
    <property type="protein sequence ID" value="PSB40278.1"/>
    <property type="molecule type" value="Genomic_DNA"/>
</dbReference>
<dbReference type="GO" id="GO:0000155">
    <property type="term" value="F:phosphorelay sensor kinase activity"/>
    <property type="evidence" value="ECO:0007669"/>
    <property type="project" value="InterPro"/>
</dbReference>
<keyword evidence="4" id="KW-0808">Transferase</keyword>
<evidence type="ECO:0000259" key="11">
    <source>
        <dbReference type="PROSITE" id="PS50110"/>
    </source>
</evidence>
<dbReference type="PROSITE" id="PS50110">
    <property type="entry name" value="RESPONSE_REGULATORY"/>
    <property type="match status" value="1"/>
</dbReference>
<accession>A0A2T1F5S9</accession>
<dbReference type="PANTHER" id="PTHR24421">
    <property type="entry name" value="NITRATE/NITRITE SENSOR PROTEIN NARX-RELATED"/>
    <property type="match status" value="1"/>
</dbReference>
<dbReference type="InterPro" id="IPR003594">
    <property type="entry name" value="HATPase_dom"/>
</dbReference>
<dbReference type="Pfam" id="PF02518">
    <property type="entry name" value="HATPase_c"/>
    <property type="match status" value="1"/>
</dbReference>
<evidence type="ECO:0000256" key="4">
    <source>
        <dbReference type="ARBA" id="ARBA00022679"/>
    </source>
</evidence>
<dbReference type="GO" id="GO:0016020">
    <property type="term" value="C:membrane"/>
    <property type="evidence" value="ECO:0007669"/>
    <property type="project" value="InterPro"/>
</dbReference>
<dbReference type="CDD" id="cd19920">
    <property type="entry name" value="REC_PA4781-like"/>
    <property type="match status" value="1"/>
</dbReference>
<dbReference type="SUPFAM" id="SSF55874">
    <property type="entry name" value="ATPase domain of HSP90 chaperone/DNA topoisomerase II/histidine kinase"/>
    <property type="match status" value="1"/>
</dbReference>
<feature type="domain" description="Response regulatory" evidence="11">
    <location>
        <begin position="10"/>
        <end position="126"/>
    </location>
</feature>
<dbReference type="SMART" id="SM00387">
    <property type="entry name" value="HATPase_c"/>
    <property type="match status" value="1"/>
</dbReference>
<feature type="modified residue" description="4-aspartylphosphate" evidence="9">
    <location>
        <position position="59"/>
    </location>
</feature>
<organism evidence="12 13">
    <name type="scientific">Chamaesiphon polymorphus CCALA 037</name>
    <dbReference type="NCBI Taxonomy" id="2107692"/>
    <lineage>
        <taxon>Bacteria</taxon>
        <taxon>Bacillati</taxon>
        <taxon>Cyanobacteriota</taxon>
        <taxon>Cyanophyceae</taxon>
        <taxon>Gomontiellales</taxon>
        <taxon>Chamaesiphonaceae</taxon>
        <taxon>Chamaesiphon</taxon>
    </lineage>
</organism>
<proteinExistence type="predicted"/>
<dbReference type="Gene3D" id="3.30.565.10">
    <property type="entry name" value="Histidine kinase-like ATPase, C-terminal domain"/>
    <property type="match status" value="1"/>
</dbReference>
<dbReference type="Proteomes" id="UP000238937">
    <property type="component" value="Unassembled WGS sequence"/>
</dbReference>
<keyword evidence="8" id="KW-0902">Two-component regulatory system</keyword>
<evidence type="ECO:0000256" key="7">
    <source>
        <dbReference type="ARBA" id="ARBA00022840"/>
    </source>
</evidence>
<keyword evidence="3 9" id="KW-0597">Phosphoprotein</keyword>
<feature type="domain" description="Histidine kinase" evidence="10">
    <location>
        <begin position="266"/>
        <end position="352"/>
    </location>
</feature>
<dbReference type="InterPro" id="IPR011712">
    <property type="entry name" value="Sig_transdc_His_kin_sub3_dim/P"/>
</dbReference>
<dbReference type="InterPro" id="IPR001789">
    <property type="entry name" value="Sig_transdc_resp-reg_receiver"/>
</dbReference>
<dbReference type="GO" id="GO:0046983">
    <property type="term" value="F:protein dimerization activity"/>
    <property type="evidence" value="ECO:0007669"/>
    <property type="project" value="InterPro"/>
</dbReference>
<keyword evidence="13" id="KW-1185">Reference proteome</keyword>
<evidence type="ECO:0000256" key="8">
    <source>
        <dbReference type="ARBA" id="ARBA00023012"/>
    </source>
</evidence>